<dbReference type="Pfam" id="PF22917">
    <property type="entry name" value="PRISE"/>
    <property type="match status" value="1"/>
</dbReference>
<sequence>MAGTPELVQSNGIFHGLPVYPDDASHQNLTAIVTGATGISGYHMLKVLCAAPERWSKIYTLSRRPPPDYFYKELGEGASRIEHVEADFLAGPETLAKTIQAVVKKVDHVFFFSYMQPAMKGGVLGMWSEADELARVNGELIANFLGALKLANLVPNRFLLQTGAKHYGFHIGPATNPSFESDPRVLLENNFYYPQEDSLAKFCSETGAQWNVVRPSYIIGAVRDNFLNHMVGIGVYAAVQAKLGRPVQFPGDYIAWDREFCQSTAIMNAYLEEWAVLNPKAGNEAFNAQDGLPFTWGRLWPYLGKWYGTSWTPPEDDPAKYKVVESRWKETPRGYGPKGETRISFSLHEWSEDPEVQKAWKELSEEHGLLVDHFKDAARRAQVFAMSDSSIIGGWALSLSMRKARKMGFHGSVDSYESMFDTLRDLAKLKVVPPLAVAEYVE</sequence>
<dbReference type="AlphaFoldDB" id="A0A507B5N4"/>
<dbReference type="Proteomes" id="UP000319257">
    <property type="component" value="Unassembled WGS sequence"/>
</dbReference>
<dbReference type="InParanoid" id="A0A507B5N4"/>
<dbReference type="PANTHER" id="PTHR32487">
    <property type="entry name" value="3-OXO-DELTA(4,5)-STEROID 5-BETA-REDUCTASE"/>
    <property type="match status" value="1"/>
</dbReference>
<dbReference type="STRING" id="1093900.A0A507B5N4"/>
<evidence type="ECO:0000313" key="2">
    <source>
        <dbReference type="EMBL" id="TPX11940.1"/>
    </source>
</evidence>
<evidence type="ECO:0000259" key="1">
    <source>
        <dbReference type="Pfam" id="PF22917"/>
    </source>
</evidence>
<dbReference type="GeneID" id="41974885"/>
<reference evidence="2 3" key="1">
    <citation type="submission" date="2019-06" db="EMBL/GenBank/DDBJ databases">
        <title>Draft genome sequence of the filamentous fungus Phialemoniopsis curvata isolated from diesel fuel.</title>
        <authorList>
            <person name="Varaljay V.A."/>
            <person name="Lyon W.J."/>
            <person name="Crouch A.L."/>
            <person name="Drake C.E."/>
            <person name="Hollomon J.M."/>
            <person name="Nadeau L.J."/>
            <person name="Nunn H.S."/>
            <person name="Stevenson B.S."/>
            <person name="Bojanowski C.L."/>
            <person name="Crookes-Goodson W.J."/>
        </authorList>
    </citation>
    <scope>NUCLEOTIDE SEQUENCE [LARGE SCALE GENOMIC DNA]</scope>
    <source>
        <strain evidence="2 3">D216</strain>
    </source>
</reference>
<dbReference type="RefSeq" id="XP_030993651.1">
    <property type="nucleotide sequence ID" value="XM_031142182.1"/>
</dbReference>
<dbReference type="EMBL" id="SKBQ01000045">
    <property type="protein sequence ID" value="TPX11940.1"/>
    <property type="molecule type" value="Genomic_DNA"/>
</dbReference>
<proteinExistence type="predicted"/>
<keyword evidence="3" id="KW-1185">Reference proteome</keyword>
<dbReference type="Gene3D" id="3.40.50.720">
    <property type="entry name" value="NAD(P)-binding Rossmann-like Domain"/>
    <property type="match status" value="1"/>
</dbReference>
<protein>
    <recommendedName>
        <fullName evidence="1">PRISE-like Rossmann-fold domain-containing protein</fullName>
    </recommendedName>
</protein>
<dbReference type="PANTHER" id="PTHR32487:SF29">
    <property type="entry name" value="NAD-DEPENDENT EPIMERASE_DEHYDRATASE DOMAIN-CONTAINING PROTEIN"/>
    <property type="match status" value="1"/>
</dbReference>
<comment type="caution">
    <text evidence="2">The sequence shown here is derived from an EMBL/GenBank/DDBJ whole genome shotgun (WGS) entry which is preliminary data.</text>
</comment>
<gene>
    <name evidence="2" type="ORF">E0L32_007438</name>
</gene>
<name>A0A507B5N4_9PEZI</name>
<dbReference type="OrthoDB" id="1731983at2759"/>
<dbReference type="InterPro" id="IPR036291">
    <property type="entry name" value="NAD(P)-bd_dom_sf"/>
</dbReference>
<evidence type="ECO:0000313" key="3">
    <source>
        <dbReference type="Proteomes" id="UP000319257"/>
    </source>
</evidence>
<accession>A0A507B5N4</accession>
<dbReference type="SUPFAM" id="SSF51735">
    <property type="entry name" value="NAD(P)-binding Rossmann-fold domains"/>
    <property type="match status" value="1"/>
</dbReference>
<dbReference type="CDD" id="cd08948">
    <property type="entry name" value="5beta-POR_like_SDR_a"/>
    <property type="match status" value="1"/>
</dbReference>
<organism evidence="2 3">
    <name type="scientific">Thyridium curvatum</name>
    <dbReference type="NCBI Taxonomy" id="1093900"/>
    <lineage>
        <taxon>Eukaryota</taxon>
        <taxon>Fungi</taxon>
        <taxon>Dikarya</taxon>
        <taxon>Ascomycota</taxon>
        <taxon>Pezizomycotina</taxon>
        <taxon>Sordariomycetes</taxon>
        <taxon>Sordariomycetidae</taxon>
        <taxon>Thyridiales</taxon>
        <taxon>Thyridiaceae</taxon>
        <taxon>Thyridium</taxon>
    </lineage>
</organism>
<feature type="domain" description="PRISE-like Rossmann-fold" evidence="1">
    <location>
        <begin position="31"/>
        <end position="317"/>
    </location>
</feature>
<dbReference type="InterPro" id="IPR055222">
    <property type="entry name" value="PRISE-like_Rossmann-fold"/>
</dbReference>